<gene>
    <name evidence="1" type="ORF">STRPO_1710</name>
</gene>
<comment type="caution">
    <text evidence="1">The sequence shown here is derived from an EMBL/GenBank/DDBJ whole genome shotgun (WGS) entry which is preliminary data.</text>
</comment>
<reference evidence="1 2" key="1">
    <citation type="journal article" date="2014" name="Int. J. Syst. Evol. Microbiol.">
        <title>Phylogenomics and the dynamic genome evolution of the genus Streptococcus.</title>
        <authorList>
            <consortium name="The Broad Institute Genome Sequencing Platform"/>
            <person name="Richards V.P."/>
            <person name="Palmer S.R."/>
            <person name="Pavinski Bitar P.D."/>
            <person name="Qin X."/>
            <person name="Weinstock G.M."/>
            <person name="Highlander S.K."/>
            <person name="Town C.D."/>
            <person name="Burne R.A."/>
            <person name="Stanhope M.J."/>
        </authorList>
    </citation>
    <scope>NUCLEOTIDE SEQUENCE [LARGE SCALE GENOMIC DNA]</scope>
    <source>
        <strain evidence="1 2">Jelinkova 176</strain>
    </source>
</reference>
<name>A0ABP2L4I0_STRPO</name>
<evidence type="ECO:0000313" key="1">
    <source>
        <dbReference type="EMBL" id="EGJ28329.1"/>
    </source>
</evidence>
<evidence type="ECO:0000313" key="2">
    <source>
        <dbReference type="Proteomes" id="UP000005356"/>
    </source>
</evidence>
<dbReference type="EMBL" id="AEUU02000001">
    <property type="protein sequence ID" value="EGJ28329.1"/>
    <property type="molecule type" value="Genomic_DNA"/>
</dbReference>
<keyword evidence="2" id="KW-1185">Reference proteome</keyword>
<proteinExistence type="predicted"/>
<dbReference type="Proteomes" id="UP000005356">
    <property type="component" value="Unassembled WGS sequence"/>
</dbReference>
<sequence length="51" mass="5997">MTLLADSFGTSYRHLHRVIAQLLEAKIIEKVSFKYYHILFKETLEDLADLD</sequence>
<organism evidence="1 2">
    <name type="scientific">Streptococcus porcinus str. Jelinkova 176</name>
    <dbReference type="NCBI Taxonomy" id="873448"/>
    <lineage>
        <taxon>Bacteria</taxon>
        <taxon>Bacillati</taxon>
        <taxon>Bacillota</taxon>
        <taxon>Bacilli</taxon>
        <taxon>Lactobacillales</taxon>
        <taxon>Streptococcaceae</taxon>
        <taxon>Streptococcus</taxon>
    </lineage>
</organism>
<accession>A0ABP2L4I0</accession>
<protein>
    <submittedName>
        <fullName evidence="1">Cyclic nucleotide-binding domain protein</fullName>
    </submittedName>
</protein>